<accession>A0ABX5P7B9</accession>
<evidence type="ECO:0000313" key="2">
    <source>
        <dbReference type="Proteomes" id="UP000248116"/>
    </source>
</evidence>
<dbReference type="Proteomes" id="UP000248116">
    <property type="component" value="Unassembled WGS sequence"/>
</dbReference>
<proteinExistence type="predicted"/>
<sequence length="81" mass="8861">MDDIPRGFWQPGANEVSSRRDVARLRARWGDAGRICMTRGAALDMEWQARSDGTQRMACRHGGATRGELAAVSVMLAGDRA</sequence>
<organism evidence="1 2">
    <name type="scientific">Novacetimonas pomaceti</name>
    <dbReference type="NCBI Taxonomy" id="2021998"/>
    <lineage>
        <taxon>Bacteria</taxon>
        <taxon>Pseudomonadati</taxon>
        <taxon>Pseudomonadota</taxon>
        <taxon>Alphaproteobacteria</taxon>
        <taxon>Acetobacterales</taxon>
        <taxon>Acetobacteraceae</taxon>
        <taxon>Novacetimonas</taxon>
    </lineage>
</organism>
<dbReference type="EMBL" id="PRCW01000027">
    <property type="protein sequence ID" value="PYD48663.1"/>
    <property type="molecule type" value="Genomic_DNA"/>
</dbReference>
<protein>
    <submittedName>
        <fullName evidence="1">Uncharacterized protein</fullName>
    </submittedName>
</protein>
<gene>
    <name evidence="1" type="ORF">C3920_02920</name>
</gene>
<reference evidence="1 2" key="1">
    <citation type="submission" date="2018-02" db="EMBL/GenBank/DDBJ databases">
        <authorList>
            <person name="Skraban J."/>
            <person name="Trcek J."/>
        </authorList>
    </citation>
    <scope>NUCLEOTIDE SEQUENCE [LARGE SCALE GENOMIC DNA]</scope>
    <source>
        <strain evidence="1 2">AV446</strain>
    </source>
</reference>
<evidence type="ECO:0000313" key="1">
    <source>
        <dbReference type="EMBL" id="PYD48663.1"/>
    </source>
</evidence>
<comment type="caution">
    <text evidence="1">The sequence shown here is derived from an EMBL/GenBank/DDBJ whole genome shotgun (WGS) entry which is preliminary data.</text>
</comment>
<name>A0ABX5P7B9_9PROT</name>
<keyword evidence="2" id="KW-1185">Reference proteome</keyword>